<comment type="caution">
    <text evidence="1">The sequence shown here is derived from an EMBL/GenBank/DDBJ whole genome shotgun (WGS) entry which is preliminary data.</text>
</comment>
<evidence type="ECO:0000313" key="2">
    <source>
        <dbReference type="Proteomes" id="UP001210809"/>
    </source>
</evidence>
<dbReference type="Proteomes" id="UP001210809">
    <property type="component" value="Unassembled WGS sequence"/>
</dbReference>
<reference evidence="1" key="1">
    <citation type="submission" date="2023-01" db="EMBL/GenBank/DDBJ databases">
        <title>Human gut microbiome strain richness.</title>
        <authorList>
            <person name="Chen-Liaw A."/>
        </authorList>
    </citation>
    <scope>NUCLEOTIDE SEQUENCE</scope>
    <source>
        <strain evidence="1">1001283st1_G1_1001283B150217_161031</strain>
    </source>
</reference>
<dbReference type="AlphaFoldDB" id="A0AAW6D776"/>
<protein>
    <submittedName>
        <fullName evidence="1">PH domain-containing protein</fullName>
    </submittedName>
</protein>
<organism evidence="1 2">
    <name type="scientific">[Eubacterium] siraeum</name>
    <dbReference type="NCBI Taxonomy" id="39492"/>
    <lineage>
        <taxon>Bacteria</taxon>
        <taxon>Bacillati</taxon>
        <taxon>Bacillota</taxon>
        <taxon>Clostridia</taxon>
        <taxon>Eubacteriales</taxon>
        <taxon>Oscillospiraceae</taxon>
        <taxon>Oscillospiraceae incertae sedis</taxon>
    </lineage>
</organism>
<accession>A0AAW6D776</accession>
<sequence>MKLKYDEADMHAQLVKVLYPDETAMFPVYCVYNDKSFMGSAMEYGYLAVTDKGRLLMIRYDFIGDGNCGSCPLTAIKRLKIKKLLIGQYKLEFTLMTDGKDFKTTVQVAPKMAFGAFPHQYANLNMLLDALLPYTEN</sequence>
<proteinExistence type="predicted"/>
<evidence type="ECO:0000313" key="1">
    <source>
        <dbReference type="EMBL" id="MDB8004612.1"/>
    </source>
</evidence>
<gene>
    <name evidence="1" type="ORF">PNE09_11130</name>
</gene>
<name>A0AAW6D776_9FIRM</name>
<dbReference type="EMBL" id="JAQLXW010000017">
    <property type="protein sequence ID" value="MDB8004612.1"/>
    <property type="molecule type" value="Genomic_DNA"/>
</dbReference>